<dbReference type="STRING" id="504805.SAMN05421505_105235"/>
<protein>
    <submittedName>
        <fullName evidence="2">Uncharacterized protein</fullName>
    </submittedName>
</protein>
<proteinExistence type="predicted"/>
<feature type="compositionally biased region" description="Basic residues" evidence="1">
    <location>
        <begin position="79"/>
        <end position="90"/>
    </location>
</feature>
<evidence type="ECO:0000313" key="2">
    <source>
        <dbReference type="EMBL" id="SDG58063.1"/>
    </source>
</evidence>
<dbReference type="RefSeq" id="WP_093169631.1">
    <property type="nucleotide sequence ID" value="NZ_FNCN01000005.1"/>
</dbReference>
<accession>A0A1G7VEA7</accession>
<name>A0A1G7VEA7_9ACTN</name>
<sequence length="90" mass="9684">MPDGSLFVHTVMTCRGPADRGVASVLPAEAERPARAHRAPALALDHWAGSPELGRVDDGYGNAEVAEYTSEHDGGARRTTVRVRHLHNTD</sequence>
<reference evidence="2 3" key="1">
    <citation type="submission" date="2016-10" db="EMBL/GenBank/DDBJ databases">
        <authorList>
            <person name="de Groot N.N."/>
        </authorList>
    </citation>
    <scope>NUCLEOTIDE SEQUENCE [LARGE SCALE GENOMIC DNA]</scope>
    <source>
        <strain evidence="2 3">CPCC 201354</strain>
    </source>
</reference>
<dbReference type="Proteomes" id="UP000198923">
    <property type="component" value="Unassembled WGS sequence"/>
</dbReference>
<dbReference type="AlphaFoldDB" id="A0A1G7VEA7"/>
<evidence type="ECO:0000256" key="1">
    <source>
        <dbReference type="SAM" id="MobiDB-lite"/>
    </source>
</evidence>
<gene>
    <name evidence="2" type="ORF">SAMN05421505_105235</name>
</gene>
<feature type="region of interest" description="Disordered" evidence="1">
    <location>
        <begin position="69"/>
        <end position="90"/>
    </location>
</feature>
<dbReference type="EMBL" id="FNCN01000005">
    <property type="protein sequence ID" value="SDG58063.1"/>
    <property type="molecule type" value="Genomic_DNA"/>
</dbReference>
<keyword evidence="3" id="KW-1185">Reference proteome</keyword>
<organism evidence="2 3">
    <name type="scientific">Sinosporangium album</name>
    <dbReference type="NCBI Taxonomy" id="504805"/>
    <lineage>
        <taxon>Bacteria</taxon>
        <taxon>Bacillati</taxon>
        <taxon>Actinomycetota</taxon>
        <taxon>Actinomycetes</taxon>
        <taxon>Streptosporangiales</taxon>
        <taxon>Streptosporangiaceae</taxon>
        <taxon>Sinosporangium</taxon>
    </lineage>
</organism>
<evidence type="ECO:0000313" key="3">
    <source>
        <dbReference type="Proteomes" id="UP000198923"/>
    </source>
</evidence>
<dbReference type="OrthoDB" id="7011037at2"/>